<dbReference type="InterPro" id="IPR002931">
    <property type="entry name" value="Transglutaminase-like"/>
</dbReference>
<reference evidence="2 3" key="1">
    <citation type="submission" date="2024-06" db="EMBL/GenBank/DDBJ databases">
        <title>Thioclava kandeliae sp. nov. from a rhizosphere soil sample of Kandelia candel in a mangrove.</title>
        <authorList>
            <person name="Mu T."/>
        </authorList>
    </citation>
    <scope>NUCLEOTIDE SEQUENCE [LARGE SCALE GENOMIC DNA]</scope>
    <source>
        <strain evidence="2 3">CPCC 100088</strain>
    </source>
</reference>
<dbReference type="PANTHER" id="PTHR33490">
    <property type="entry name" value="BLR5614 PROTEIN-RELATED"/>
    <property type="match status" value="1"/>
</dbReference>
<dbReference type="EMBL" id="JAYWLC010000004">
    <property type="protein sequence ID" value="MER5171442.1"/>
    <property type="molecule type" value="Genomic_DNA"/>
</dbReference>
<keyword evidence="3" id="KW-1185">Reference proteome</keyword>
<organism evidence="2 3">
    <name type="scientific">Thioclava kandeliae</name>
    <dbReference type="NCBI Taxonomy" id="3070818"/>
    <lineage>
        <taxon>Bacteria</taxon>
        <taxon>Pseudomonadati</taxon>
        <taxon>Pseudomonadota</taxon>
        <taxon>Alphaproteobacteria</taxon>
        <taxon>Rhodobacterales</taxon>
        <taxon>Paracoccaceae</taxon>
        <taxon>Thioclava</taxon>
    </lineage>
</organism>
<dbReference type="SUPFAM" id="SSF54001">
    <property type="entry name" value="Cysteine proteinases"/>
    <property type="match status" value="1"/>
</dbReference>
<accession>A0ABV1SEW9</accession>
<evidence type="ECO:0000313" key="3">
    <source>
        <dbReference type="Proteomes" id="UP001438953"/>
    </source>
</evidence>
<sequence>MFYDLKLVIAYHYDYPTDRARNMLRLMPRSLAGVQAVHEATLHIDPVPDEQHDLTDYFGTCMSQVAWARPVSSLRFEVRAKVERKEDPRKMDFSARLTALPRELAASMSLKPDAPHHFTHPSPRIPRVPAITAFGADCVSPAMSTYEAIAAIGHAIHREMEFDASATTAETPAHEAFEARRGVCQDFAHIMITALRGIGIPAGYVSGFLRTNPPEGQERLEGADAMHAWVRAWAGAEMGWVEFDPTNDQFAGTDYITVGYGRDYADVAPVRGALRGVGGAKTTQAVDVIPRPHLDAV</sequence>
<feature type="domain" description="Transglutaminase-like" evidence="1">
    <location>
        <begin position="176"/>
        <end position="247"/>
    </location>
</feature>
<evidence type="ECO:0000313" key="2">
    <source>
        <dbReference type="EMBL" id="MER5171442.1"/>
    </source>
</evidence>
<dbReference type="Proteomes" id="UP001438953">
    <property type="component" value="Unassembled WGS sequence"/>
</dbReference>
<evidence type="ECO:0000259" key="1">
    <source>
        <dbReference type="SMART" id="SM00460"/>
    </source>
</evidence>
<dbReference type="Pfam" id="PF01841">
    <property type="entry name" value="Transglut_core"/>
    <property type="match status" value="1"/>
</dbReference>
<protein>
    <submittedName>
        <fullName evidence="2">Transglutaminase family protein</fullName>
    </submittedName>
</protein>
<dbReference type="RefSeq" id="WP_350935790.1">
    <property type="nucleotide sequence ID" value="NZ_JAYWLC010000004.1"/>
</dbReference>
<name>A0ABV1SEW9_9RHOB</name>
<dbReference type="InterPro" id="IPR038765">
    <property type="entry name" value="Papain-like_cys_pep_sf"/>
</dbReference>
<dbReference type="Pfam" id="PF08379">
    <property type="entry name" value="Bact_transglu_N"/>
    <property type="match status" value="1"/>
</dbReference>
<proteinExistence type="predicted"/>
<comment type="caution">
    <text evidence="2">The sequence shown here is derived from an EMBL/GenBank/DDBJ whole genome shotgun (WGS) entry which is preliminary data.</text>
</comment>
<gene>
    <name evidence="2" type="ORF">VSX56_06595</name>
</gene>
<dbReference type="PANTHER" id="PTHR33490:SF7">
    <property type="entry name" value="BLR2979 PROTEIN"/>
    <property type="match status" value="1"/>
</dbReference>
<dbReference type="Gene3D" id="3.10.620.30">
    <property type="match status" value="1"/>
</dbReference>
<dbReference type="SMART" id="SM00460">
    <property type="entry name" value="TGc"/>
    <property type="match status" value="1"/>
</dbReference>
<dbReference type="InterPro" id="IPR013589">
    <property type="entry name" value="Bac_transglu_N"/>
</dbReference>